<feature type="coiled-coil region" evidence="4">
    <location>
        <begin position="117"/>
        <end position="175"/>
    </location>
</feature>
<sequence>MVINMAGRGEVGQRRDLRSRWAAIGRLAPLLLAAALAGCNEAETPERPPSPVAYVTVEPQPFSRTIALTGEIAARHSATYAFKTSGRVTDVAVDVGSKVEAGDVLARLDPVEQEADVAAAEASVASAKAQATQAQAAFDRQKNLLDSGYTTRSNFENAEEALSSATSAVDMAEAELGTARENLDDTVLCADASGVITSRSVDPGQVVSAAQTAFGFAEDGPRDAIFDIQEQLLLQSDKPPEIAIHLLADPKVQTRGTVREISPLIDTRTGTVEVKVGLQDTPPEMTLGAAVVGSDTGISVENAIVIPWAALMTSEGEPAVWVVDGKTGAARLTPIKIGSYQSDIILVDSGLSEGDRVVTAGSQLVRPGQVLDLVEPDEPIGIVGGGKDGA</sequence>
<accession>A0A1W2DDU7</accession>
<dbReference type="Proteomes" id="UP000192656">
    <property type="component" value="Unassembled WGS sequence"/>
</dbReference>
<evidence type="ECO:0000313" key="7">
    <source>
        <dbReference type="EMBL" id="SMC95573.1"/>
    </source>
</evidence>
<dbReference type="InterPro" id="IPR058625">
    <property type="entry name" value="MdtA-like_BSH"/>
</dbReference>
<dbReference type="OrthoDB" id="9813967at2"/>
<comment type="similarity">
    <text evidence="2">Belongs to the membrane fusion protein (MFP) (TC 8.A.1) family.</text>
</comment>
<dbReference type="NCBIfam" id="TIGR01730">
    <property type="entry name" value="RND_mfp"/>
    <property type="match status" value="1"/>
</dbReference>
<dbReference type="STRING" id="937218.SAMN06297251_11457"/>
<keyword evidence="8" id="KW-1185">Reference proteome</keyword>
<dbReference type="Gene3D" id="1.10.287.470">
    <property type="entry name" value="Helix hairpin bin"/>
    <property type="match status" value="1"/>
</dbReference>
<dbReference type="GO" id="GO:0015562">
    <property type="term" value="F:efflux transmembrane transporter activity"/>
    <property type="evidence" value="ECO:0007669"/>
    <property type="project" value="TreeGrafter"/>
</dbReference>
<proteinExistence type="inferred from homology"/>
<evidence type="ECO:0000256" key="2">
    <source>
        <dbReference type="ARBA" id="ARBA00009477"/>
    </source>
</evidence>
<evidence type="ECO:0000256" key="1">
    <source>
        <dbReference type="ARBA" id="ARBA00004196"/>
    </source>
</evidence>
<dbReference type="InterPro" id="IPR006143">
    <property type="entry name" value="RND_pump_MFP"/>
</dbReference>
<dbReference type="EMBL" id="FWXR01000014">
    <property type="protein sequence ID" value="SMC95573.1"/>
    <property type="molecule type" value="Genomic_DNA"/>
</dbReference>
<dbReference type="Pfam" id="PF25967">
    <property type="entry name" value="RND-MFP_C"/>
    <property type="match status" value="1"/>
</dbReference>
<dbReference type="Gene3D" id="2.40.420.20">
    <property type="match status" value="1"/>
</dbReference>
<feature type="domain" description="Multidrug resistance protein MdtA-like C-terminal permuted SH3" evidence="6">
    <location>
        <begin position="302"/>
        <end position="363"/>
    </location>
</feature>
<keyword evidence="3" id="KW-0813">Transport</keyword>
<evidence type="ECO:0000256" key="4">
    <source>
        <dbReference type="SAM" id="Coils"/>
    </source>
</evidence>
<dbReference type="SUPFAM" id="SSF111369">
    <property type="entry name" value="HlyD-like secretion proteins"/>
    <property type="match status" value="1"/>
</dbReference>
<evidence type="ECO:0000259" key="6">
    <source>
        <dbReference type="Pfam" id="PF25967"/>
    </source>
</evidence>
<evidence type="ECO:0000256" key="3">
    <source>
        <dbReference type="ARBA" id="ARBA00022448"/>
    </source>
</evidence>
<reference evidence="7 8" key="1">
    <citation type="submission" date="2017-04" db="EMBL/GenBank/DDBJ databases">
        <authorList>
            <person name="Afonso C.L."/>
            <person name="Miller P.J."/>
            <person name="Scott M.A."/>
            <person name="Spackman E."/>
            <person name="Goraichik I."/>
            <person name="Dimitrov K.M."/>
            <person name="Suarez D.L."/>
            <person name="Swayne D.E."/>
        </authorList>
    </citation>
    <scope>NUCLEOTIDE SEQUENCE [LARGE SCALE GENOMIC DNA]</scope>
    <source>
        <strain evidence="7 8">CGMCC 1.10972</strain>
    </source>
</reference>
<dbReference type="Gene3D" id="2.40.30.170">
    <property type="match status" value="1"/>
</dbReference>
<dbReference type="GO" id="GO:1990281">
    <property type="term" value="C:efflux pump complex"/>
    <property type="evidence" value="ECO:0007669"/>
    <property type="project" value="TreeGrafter"/>
</dbReference>
<feature type="domain" description="Multidrug resistance protein MdtA-like barrel-sandwich hybrid" evidence="5">
    <location>
        <begin position="84"/>
        <end position="213"/>
    </location>
</feature>
<dbReference type="PANTHER" id="PTHR30469:SF38">
    <property type="entry name" value="HLYD FAMILY SECRETION PROTEIN"/>
    <property type="match status" value="1"/>
</dbReference>
<name>A0A1W2DDU7_9HYPH</name>
<dbReference type="Pfam" id="PF25917">
    <property type="entry name" value="BSH_RND"/>
    <property type="match status" value="1"/>
</dbReference>
<dbReference type="AlphaFoldDB" id="A0A1W2DDU7"/>
<evidence type="ECO:0000313" key="8">
    <source>
        <dbReference type="Proteomes" id="UP000192656"/>
    </source>
</evidence>
<dbReference type="Gene3D" id="2.40.50.100">
    <property type="match status" value="1"/>
</dbReference>
<protein>
    <submittedName>
        <fullName evidence="7">RND family efflux transporter, MFP subunit</fullName>
    </submittedName>
</protein>
<comment type="subcellular location">
    <subcellularLocation>
        <location evidence="1">Cell envelope</location>
    </subcellularLocation>
</comment>
<dbReference type="PANTHER" id="PTHR30469">
    <property type="entry name" value="MULTIDRUG RESISTANCE PROTEIN MDTA"/>
    <property type="match status" value="1"/>
</dbReference>
<dbReference type="InterPro" id="IPR058627">
    <property type="entry name" value="MdtA-like_C"/>
</dbReference>
<gene>
    <name evidence="7" type="ORF">SAMN06297251_11457</name>
</gene>
<evidence type="ECO:0000259" key="5">
    <source>
        <dbReference type="Pfam" id="PF25917"/>
    </source>
</evidence>
<keyword evidence="4" id="KW-0175">Coiled coil</keyword>
<organism evidence="7 8">
    <name type="scientific">Fulvimarina manganoxydans</name>
    <dbReference type="NCBI Taxonomy" id="937218"/>
    <lineage>
        <taxon>Bacteria</taxon>
        <taxon>Pseudomonadati</taxon>
        <taxon>Pseudomonadota</taxon>
        <taxon>Alphaproteobacteria</taxon>
        <taxon>Hyphomicrobiales</taxon>
        <taxon>Aurantimonadaceae</taxon>
        <taxon>Fulvimarina</taxon>
    </lineage>
</organism>